<dbReference type="RefSeq" id="WP_091015430.1">
    <property type="nucleotide sequence ID" value="NZ_CP041743.1"/>
</dbReference>
<dbReference type="GO" id="GO:0005829">
    <property type="term" value="C:cytosol"/>
    <property type="evidence" value="ECO:0007669"/>
    <property type="project" value="TreeGrafter"/>
</dbReference>
<evidence type="ECO:0000256" key="1">
    <source>
        <dbReference type="ARBA" id="ARBA00009437"/>
    </source>
</evidence>
<dbReference type="Gene3D" id="1.10.10.10">
    <property type="entry name" value="Winged helix-like DNA-binding domain superfamily/Winged helix DNA-binding domain"/>
    <property type="match status" value="1"/>
</dbReference>
<dbReference type="STRING" id="420953.SAMN05192543_106293"/>
<protein>
    <submittedName>
        <fullName evidence="6">DNA-binding transcriptional regulator, LysR family</fullName>
    </submittedName>
</protein>
<dbReference type="Proteomes" id="UP000199548">
    <property type="component" value="Unassembled WGS sequence"/>
</dbReference>
<proteinExistence type="inferred from homology"/>
<sequence length="293" mass="32386">MSEIRTLRTFLAVEKYGSLAAAADRMALTQAAVGQQMRTLEEECRRPLFDRSRRMIRLNEAGRALVVHASRVVAAYDSLILGADTTDNLAGSITVGATGSAMGFLSNNVIALKARYPELNVRLVFGDSADLLRRVRSGEIDGALAVEMVRADTTSERWTPLYDEPLVLLASALIRSADEDSLALLQAQPFIRFERRSLTGANVERVLRRMHVKTNDVLEVNSIAAIIELVRQNVGVSIVPQLRHVQWSKDTLLDVLPLPVPGWRRVIGILEGHRQPHITSVLRAQLVQALIQA</sequence>
<dbReference type="Pfam" id="PF00126">
    <property type="entry name" value="HTH_1"/>
    <property type="match status" value="1"/>
</dbReference>
<dbReference type="InterPro" id="IPR050950">
    <property type="entry name" value="HTH-type_LysR_regulators"/>
</dbReference>
<keyword evidence="4" id="KW-0804">Transcription</keyword>
<dbReference type="InterPro" id="IPR036390">
    <property type="entry name" value="WH_DNA-bd_sf"/>
</dbReference>
<dbReference type="AlphaFoldDB" id="A0A1I3QDA9"/>
<dbReference type="Pfam" id="PF03466">
    <property type="entry name" value="LysR_substrate"/>
    <property type="match status" value="1"/>
</dbReference>
<comment type="similarity">
    <text evidence="1">Belongs to the LysR transcriptional regulatory family.</text>
</comment>
<evidence type="ECO:0000259" key="5">
    <source>
        <dbReference type="PROSITE" id="PS50931"/>
    </source>
</evidence>
<dbReference type="GO" id="GO:0003677">
    <property type="term" value="F:DNA binding"/>
    <property type="evidence" value="ECO:0007669"/>
    <property type="project" value="UniProtKB-KW"/>
</dbReference>
<dbReference type="OrthoDB" id="8707631at2"/>
<evidence type="ECO:0000313" key="6">
    <source>
        <dbReference type="EMBL" id="SFJ31086.1"/>
    </source>
</evidence>
<dbReference type="EMBL" id="FOQU01000006">
    <property type="protein sequence ID" value="SFJ31086.1"/>
    <property type="molecule type" value="Genomic_DNA"/>
</dbReference>
<dbReference type="PROSITE" id="PS50931">
    <property type="entry name" value="HTH_LYSR"/>
    <property type="match status" value="1"/>
</dbReference>
<dbReference type="SUPFAM" id="SSF46785">
    <property type="entry name" value="Winged helix' DNA-binding domain"/>
    <property type="match status" value="1"/>
</dbReference>
<dbReference type="Gene3D" id="3.40.190.10">
    <property type="entry name" value="Periplasmic binding protein-like II"/>
    <property type="match status" value="2"/>
</dbReference>
<feature type="domain" description="HTH lysR-type" evidence="5">
    <location>
        <begin position="1"/>
        <end position="59"/>
    </location>
</feature>
<reference evidence="6 7" key="1">
    <citation type="submission" date="2016-10" db="EMBL/GenBank/DDBJ databases">
        <authorList>
            <person name="de Groot N.N."/>
        </authorList>
    </citation>
    <scope>NUCLEOTIDE SEQUENCE [LARGE SCALE GENOMIC DNA]</scope>
    <source>
        <strain evidence="6 7">LMG 23650</strain>
    </source>
</reference>
<dbReference type="PANTHER" id="PTHR30419">
    <property type="entry name" value="HTH-TYPE TRANSCRIPTIONAL REGULATOR YBHD"/>
    <property type="match status" value="1"/>
</dbReference>
<accession>A0A1I3QDA9</accession>
<evidence type="ECO:0000313" key="7">
    <source>
        <dbReference type="Proteomes" id="UP000199548"/>
    </source>
</evidence>
<evidence type="ECO:0000256" key="4">
    <source>
        <dbReference type="ARBA" id="ARBA00023163"/>
    </source>
</evidence>
<evidence type="ECO:0000256" key="3">
    <source>
        <dbReference type="ARBA" id="ARBA00023125"/>
    </source>
</evidence>
<keyword evidence="2" id="KW-0805">Transcription regulation</keyword>
<dbReference type="InterPro" id="IPR000847">
    <property type="entry name" value="LysR_HTH_N"/>
</dbReference>
<organism evidence="6 7">
    <name type="scientific">Paraburkholderia megapolitana</name>
    <dbReference type="NCBI Taxonomy" id="420953"/>
    <lineage>
        <taxon>Bacteria</taxon>
        <taxon>Pseudomonadati</taxon>
        <taxon>Pseudomonadota</taxon>
        <taxon>Betaproteobacteria</taxon>
        <taxon>Burkholderiales</taxon>
        <taxon>Burkholderiaceae</taxon>
        <taxon>Paraburkholderia</taxon>
    </lineage>
</organism>
<evidence type="ECO:0000256" key="2">
    <source>
        <dbReference type="ARBA" id="ARBA00023015"/>
    </source>
</evidence>
<dbReference type="GO" id="GO:0003700">
    <property type="term" value="F:DNA-binding transcription factor activity"/>
    <property type="evidence" value="ECO:0007669"/>
    <property type="project" value="InterPro"/>
</dbReference>
<dbReference type="InterPro" id="IPR036388">
    <property type="entry name" value="WH-like_DNA-bd_sf"/>
</dbReference>
<keyword evidence="3 6" id="KW-0238">DNA-binding</keyword>
<gene>
    <name evidence="6" type="ORF">SAMN05192543_106293</name>
</gene>
<name>A0A1I3QDA9_9BURK</name>
<dbReference type="InterPro" id="IPR005119">
    <property type="entry name" value="LysR_subst-bd"/>
</dbReference>
<keyword evidence="7" id="KW-1185">Reference proteome</keyword>
<dbReference type="SUPFAM" id="SSF53850">
    <property type="entry name" value="Periplasmic binding protein-like II"/>
    <property type="match status" value="1"/>
</dbReference>